<dbReference type="Pfam" id="PF00872">
    <property type="entry name" value="Transposase_mut"/>
    <property type="match status" value="1"/>
</dbReference>
<evidence type="ECO:0000256" key="5">
    <source>
        <dbReference type="ARBA" id="ARBA00023172"/>
    </source>
</evidence>
<dbReference type="AlphaFoldDB" id="A0A837B0J5"/>
<evidence type="ECO:0000256" key="3">
    <source>
        <dbReference type="ARBA" id="ARBA00022578"/>
    </source>
</evidence>
<dbReference type="GO" id="GO:0006313">
    <property type="term" value="P:DNA transposition"/>
    <property type="evidence" value="ECO:0007669"/>
    <property type="project" value="UniProtKB-UniRule"/>
</dbReference>
<comment type="function">
    <text evidence="1 6">Required for the transposition of the insertion element.</text>
</comment>
<name>A0A837B0J5_GLAPU</name>
<feature type="non-terminal residue" evidence="7">
    <location>
        <position position="1"/>
    </location>
</feature>
<dbReference type="RefSeq" id="WP_035492216.1">
    <property type="nucleotide sequence ID" value="NZ_JDSN01000144.1"/>
</dbReference>
<organism evidence="7 8">
    <name type="scientific">Glaesserella parasuis HPS9</name>
    <dbReference type="NCBI Taxonomy" id="1450513"/>
    <lineage>
        <taxon>Bacteria</taxon>
        <taxon>Pseudomonadati</taxon>
        <taxon>Pseudomonadota</taxon>
        <taxon>Gammaproteobacteria</taxon>
        <taxon>Pasteurellales</taxon>
        <taxon>Pasteurellaceae</taxon>
        <taxon>Glaesserella</taxon>
    </lineage>
</organism>
<comment type="caution">
    <text evidence="7">The sequence shown here is derived from an EMBL/GenBank/DDBJ whole genome shotgun (WGS) entry which is preliminary data.</text>
</comment>
<evidence type="ECO:0000313" key="8">
    <source>
        <dbReference type="Proteomes" id="UP000027441"/>
    </source>
</evidence>
<dbReference type="PANTHER" id="PTHR33217">
    <property type="entry name" value="TRANSPOSASE FOR INSERTION SEQUENCE ELEMENT IS1081"/>
    <property type="match status" value="1"/>
</dbReference>
<dbReference type="Proteomes" id="UP000027441">
    <property type="component" value="Unassembled WGS sequence"/>
</dbReference>
<keyword evidence="6" id="KW-0814">Transposable element</keyword>
<keyword evidence="4 6" id="KW-0238">DNA-binding</keyword>
<dbReference type="EMBL" id="JDSN01000144">
    <property type="protein sequence ID" value="KDB44578.1"/>
    <property type="molecule type" value="Genomic_DNA"/>
</dbReference>
<proteinExistence type="inferred from homology"/>
<reference evidence="7 8" key="1">
    <citation type="submission" date="2014-02" db="EMBL/GenBank/DDBJ databases">
        <title>Comparative genomics of Haemophilus parasuis isolated from pig lungs.</title>
        <authorList>
            <person name="Kittichotirat W."/>
            <person name="Bumgarner R.E."/>
            <person name="Lawrence P."/>
        </authorList>
    </citation>
    <scope>NUCLEOTIDE SEQUENCE [LARGE SCALE GENOMIC DNA]</scope>
    <source>
        <strain evidence="7 8">HPS9</strain>
    </source>
</reference>
<evidence type="ECO:0000256" key="4">
    <source>
        <dbReference type="ARBA" id="ARBA00023125"/>
    </source>
</evidence>
<protein>
    <recommendedName>
        <fullName evidence="6">Mutator family transposase</fullName>
    </recommendedName>
</protein>
<dbReference type="GO" id="GO:0003677">
    <property type="term" value="F:DNA binding"/>
    <property type="evidence" value="ECO:0007669"/>
    <property type="project" value="UniProtKB-UniRule"/>
</dbReference>
<gene>
    <name evidence="7" type="ORF">HPS9_09885</name>
</gene>
<evidence type="ECO:0000256" key="6">
    <source>
        <dbReference type="RuleBase" id="RU365089"/>
    </source>
</evidence>
<comment type="similarity">
    <text evidence="2 6">Belongs to the transposase mutator family.</text>
</comment>
<evidence type="ECO:0000256" key="1">
    <source>
        <dbReference type="ARBA" id="ARBA00002190"/>
    </source>
</evidence>
<accession>A0A837B0J5</accession>
<dbReference type="InterPro" id="IPR001207">
    <property type="entry name" value="Transposase_mutator"/>
</dbReference>
<keyword evidence="5 6" id="KW-0233">DNA recombination</keyword>
<evidence type="ECO:0000256" key="2">
    <source>
        <dbReference type="ARBA" id="ARBA00010961"/>
    </source>
</evidence>
<evidence type="ECO:0000313" key="7">
    <source>
        <dbReference type="EMBL" id="KDB44578.1"/>
    </source>
</evidence>
<dbReference type="PANTHER" id="PTHR33217:SF5">
    <property type="entry name" value="MUTATOR FAMILY TRANSPOSASE"/>
    <property type="match status" value="1"/>
</dbReference>
<sequence length="118" mass="13819">TEAQARENLTALSQKWQAKYPLVAKGWEDNWANIATFFDYPADIRKAIYTTNAVESLNSVIRRVIKKRNVFPTDDSVFKVIWLAIKDASKKWTMPIQNRKPAMNRFMIDFGDRLDDHR</sequence>
<keyword evidence="3 6" id="KW-0815">Transposition</keyword>
<dbReference type="GO" id="GO:0004803">
    <property type="term" value="F:transposase activity"/>
    <property type="evidence" value="ECO:0007669"/>
    <property type="project" value="UniProtKB-UniRule"/>
</dbReference>